<comment type="similarity">
    <text evidence="2">Belongs to the ABC transporter superfamily.</text>
</comment>
<reference evidence="10 11" key="1">
    <citation type="submission" date="2023-04" db="EMBL/GenBank/DDBJ databases">
        <title>Klugiella caeni sp. nov. isolated from the sludge of biochemical tank.</title>
        <authorList>
            <person name="Geng K."/>
        </authorList>
    </citation>
    <scope>NUCLEOTIDE SEQUENCE [LARGE SCALE GENOMIC DNA]</scope>
    <source>
        <strain evidence="10 11">YN-L-19</strain>
    </source>
</reference>
<evidence type="ECO:0000313" key="11">
    <source>
        <dbReference type="Proteomes" id="UP001321506"/>
    </source>
</evidence>
<dbReference type="Gene3D" id="3.40.50.300">
    <property type="entry name" value="P-loop containing nucleotide triphosphate hydrolases"/>
    <property type="match status" value="1"/>
</dbReference>
<dbReference type="PANTHER" id="PTHR43553:SF27">
    <property type="entry name" value="ENERGY-COUPLING FACTOR TRANSPORTER ATP-BINDING PROTEIN ECFA2"/>
    <property type="match status" value="1"/>
</dbReference>
<dbReference type="InterPro" id="IPR003593">
    <property type="entry name" value="AAA+_ATPase"/>
</dbReference>
<organism evidence="10 11">
    <name type="scientific">Ruicaihuangia caeni</name>
    <dbReference type="NCBI Taxonomy" id="3042517"/>
    <lineage>
        <taxon>Bacteria</taxon>
        <taxon>Bacillati</taxon>
        <taxon>Actinomycetota</taxon>
        <taxon>Actinomycetes</taxon>
        <taxon>Micrococcales</taxon>
        <taxon>Microbacteriaceae</taxon>
        <taxon>Ruicaihuangia</taxon>
    </lineage>
</organism>
<comment type="subcellular location">
    <subcellularLocation>
        <location evidence="1">Cell membrane</location>
        <topology evidence="1">Peripheral membrane protein</topology>
    </subcellularLocation>
</comment>
<evidence type="ECO:0000256" key="1">
    <source>
        <dbReference type="ARBA" id="ARBA00004202"/>
    </source>
</evidence>
<dbReference type="PANTHER" id="PTHR43553">
    <property type="entry name" value="HEAVY METAL TRANSPORTER"/>
    <property type="match status" value="1"/>
</dbReference>
<dbReference type="InterPro" id="IPR050095">
    <property type="entry name" value="ECF_ABC_transporter_ATP-bd"/>
</dbReference>
<keyword evidence="6 10" id="KW-0067">ATP-binding</keyword>
<evidence type="ECO:0000256" key="6">
    <source>
        <dbReference type="ARBA" id="ARBA00022840"/>
    </source>
</evidence>
<dbReference type="AlphaFoldDB" id="A0AAW6TBF9"/>
<keyword evidence="4" id="KW-1003">Cell membrane</keyword>
<keyword evidence="5" id="KW-0547">Nucleotide-binding</keyword>
<keyword evidence="11" id="KW-1185">Reference proteome</keyword>
<evidence type="ECO:0000313" key="10">
    <source>
        <dbReference type="EMBL" id="MDI2099293.1"/>
    </source>
</evidence>
<evidence type="ECO:0000256" key="4">
    <source>
        <dbReference type="ARBA" id="ARBA00022475"/>
    </source>
</evidence>
<dbReference type="Proteomes" id="UP001321506">
    <property type="component" value="Unassembled WGS sequence"/>
</dbReference>
<feature type="domain" description="ABC transporter" evidence="9">
    <location>
        <begin position="2"/>
        <end position="243"/>
    </location>
</feature>
<dbReference type="InterPro" id="IPR027417">
    <property type="entry name" value="P-loop_NTPase"/>
</dbReference>
<keyword evidence="7" id="KW-1278">Translocase</keyword>
<sequence>MISLTDVSYAYPDAEALTLEHVDLEVERGSIAGIVGASGAGKTTLAKIIAGFIPHADGGELSGTVRVDGRDLSTGSLVDAVSVVGLVIQNPFNQISGAKYTVREEIAFGLENFGTPRDEMQRRVDEVAALLRIEHLLDRSPYALSGGQQQLVAIASMIVLRTPVIVMDEPTAQLDPAGTRMVFDVLSALRETGITIVIFEHKLELLQQHADRLHVVADRSIVLSGAPDDVLADDRLAQWAVGTTRYVTAGRLARERGLLPPEVPLPVSFEQAERVFDRERSVR</sequence>
<comment type="caution">
    <text evidence="10">The sequence shown here is derived from an EMBL/GenBank/DDBJ whole genome shotgun (WGS) entry which is preliminary data.</text>
</comment>
<dbReference type="Pfam" id="PF00005">
    <property type="entry name" value="ABC_tran"/>
    <property type="match status" value="1"/>
</dbReference>
<dbReference type="RefSeq" id="WP_281489085.1">
    <property type="nucleotide sequence ID" value="NZ_CP159582.1"/>
</dbReference>
<dbReference type="InterPro" id="IPR017871">
    <property type="entry name" value="ABC_transporter-like_CS"/>
</dbReference>
<dbReference type="SUPFAM" id="SSF52540">
    <property type="entry name" value="P-loop containing nucleoside triphosphate hydrolases"/>
    <property type="match status" value="1"/>
</dbReference>
<gene>
    <name evidence="10" type="ORF">QF206_10005</name>
</gene>
<evidence type="ECO:0000256" key="2">
    <source>
        <dbReference type="ARBA" id="ARBA00005417"/>
    </source>
</evidence>
<name>A0AAW6TBF9_9MICO</name>
<dbReference type="InterPro" id="IPR015856">
    <property type="entry name" value="ABC_transpr_CbiO/EcfA_su"/>
</dbReference>
<dbReference type="SMART" id="SM00382">
    <property type="entry name" value="AAA"/>
    <property type="match status" value="1"/>
</dbReference>
<evidence type="ECO:0000256" key="8">
    <source>
        <dbReference type="ARBA" id="ARBA00023136"/>
    </source>
</evidence>
<evidence type="ECO:0000256" key="3">
    <source>
        <dbReference type="ARBA" id="ARBA00022448"/>
    </source>
</evidence>
<evidence type="ECO:0000256" key="7">
    <source>
        <dbReference type="ARBA" id="ARBA00022967"/>
    </source>
</evidence>
<dbReference type="PROSITE" id="PS00211">
    <property type="entry name" value="ABC_TRANSPORTER_1"/>
    <property type="match status" value="1"/>
</dbReference>
<dbReference type="CDD" id="cd03225">
    <property type="entry name" value="ABC_cobalt_CbiO_domain1"/>
    <property type="match status" value="1"/>
</dbReference>
<dbReference type="GO" id="GO:0005524">
    <property type="term" value="F:ATP binding"/>
    <property type="evidence" value="ECO:0007669"/>
    <property type="project" value="UniProtKB-KW"/>
</dbReference>
<dbReference type="EMBL" id="JASATX010000004">
    <property type="protein sequence ID" value="MDI2099293.1"/>
    <property type="molecule type" value="Genomic_DNA"/>
</dbReference>
<keyword evidence="8" id="KW-0472">Membrane</keyword>
<protein>
    <submittedName>
        <fullName evidence="10">ABC transporter ATP-binding protein</fullName>
    </submittedName>
</protein>
<dbReference type="GO" id="GO:0043190">
    <property type="term" value="C:ATP-binding cassette (ABC) transporter complex"/>
    <property type="evidence" value="ECO:0007669"/>
    <property type="project" value="TreeGrafter"/>
</dbReference>
<proteinExistence type="inferred from homology"/>
<dbReference type="InterPro" id="IPR003439">
    <property type="entry name" value="ABC_transporter-like_ATP-bd"/>
</dbReference>
<dbReference type="GO" id="GO:0042626">
    <property type="term" value="F:ATPase-coupled transmembrane transporter activity"/>
    <property type="evidence" value="ECO:0007669"/>
    <property type="project" value="TreeGrafter"/>
</dbReference>
<dbReference type="GO" id="GO:0016887">
    <property type="term" value="F:ATP hydrolysis activity"/>
    <property type="evidence" value="ECO:0007669"/>
    <property type="project" value="InterPro"/>
</dbReference>
<evidence type="ECO:0000256" key="5">
    <source>
        <dbReference type="ARBA" id="ARBA00022741"/>
    </source>
</evidence>
<dbReference type="PROSITE" id="PS50893">
    <property type="entry name" value="ABC_TRANSPORTER_2"/>
    <property type="match status" value="1"/>
</dbReference>
<accession>A0AAW6TBF9</accession>
<evidence type="ECO:0000259" key="9">
    <source>
        <dbReference type="PROSITE" id="PS50893"/>
    </source>
</evidence>
<keyword evidence="3" id="KW-0813">Transport</keyword>